<protein>
    <submittedName>
        <fullName evidence="1">Uncharacterized protein</fullName>
    </submittedName>
</protein>
<dbReference type="AlphaFoldDB" id="A0AAV9ZNW8"/>
<feature type="non-terminal residue" evidence="1">
    <location>
        <position position="169"/>
    </location>
</feature>
<dbReference type="EMBL" id="JAWWNJ010000124">
    <property type="protein sequence ID" value="KAK6988250.1"/>
    <property type="molecule type" value="Genomic_DNA"/>
</dbReference>
<proteinExistence type="predicted"/>
<comment type="caution">
    <text evidence="1">The sequence shown here is derived from an EMBL/GenBank/DDBJ whole genome shotgun (WGS) entry which is preliminary data.</text>
</comment>
<feature type="non-terminal residue" evidence="1">
    <location>
        <position position="1"/>
    </location>
</feature>
<sequence>LTQKLIDAIALIQAAMPGEWKDDTSAREAYRFLSCNYMYYARFGEKGHSAPSTAAHMDHVQRSHGGRVNLTQRTPHESKEMRDNARDYAILCDAYEEVFDYIRVTLQKRFPGEYEDLSIYCDVLPMNAASASYPFGGFTLNLRAATRAHRDLGDKDICVVIPFGDFTGG</sequence>
<reference evidence="1 2" key="1">
    <citation type="journal article" date="2024" name="J Genomics">
        <title>Draft genome sequencing and assembly of Favolaschia claudopus CIRM-BRFM 2984 isolated from oak limbs.</title>
        <authorList>
            <person name="Navarro D."/>
            <person name="Drula E."/>
            <person name="Chaduli D."/>
            <person name="Cazenave R."/>
            <person name="Ahrendt S."/>
            <person name="Wang J."/>
            <person name="Lipzen A."/>
            <person name="Daum C."/>
            <person name="Barry K."/>
            <person name="Grigoriev I.V."/>
            <person name="Favel A."/>
            <person name="Rosso M.N."/>
            <person name="Martin F."/>
        </authorList>
    </citation>
    <scope>NUCLEOTIDE SEQUENCE [LARGE SCALE GENOMIC DNA]</scope>
    <source>
        <strain evidence="1 2">CIRM-BRFM 2984</strain>
    </source>
</reference>
<accession>A0AAV9ZNW8</accession>
<evidence type="ECO:0000313" key="2">
    <source>
        <dbReference type="Proteomes" id="UP001362999"/>
    </source>
</evidence>
<evidence type="ECO:0000313" key="1">
    <source>
        <dbReference type="EMBL" id="KAK6988250.1"/>
    </source>
</evidence>
<dbReference type="Proteomes" id="UP001362999">
    <property type="component" value="Unassembled WGS sequence"/>
</dbReference>
<gene>
    <name evidence="1" type="ORF">R3P38DRAFT_2413723</name>
</gene>
<name>A0AAV9ZNW8_9AGAR</name>
<organism evidence="1 2">
    <name type="scientific">Favolaschia claudopus</name>
    <dbReference type="NCBI Taxonomy" id="2862362"/>
    <lineage>
        <taxon>Eukaryota</taxon>
        <taxon>Fungi</taxon>
        <taxon>Dikarya</taxon>
        <taxon>Basidiomycota</taxon>
        <taxon>Agaricomycotina</taxon>
        <taxon>Agaricomycetes</taxon>
        <taxon>Agaricomycetidae</taxon>
        <taxon>Agaricales</taxon>
        <taxon>Marasmiineae</taxon>
        <taxon>Mycenaceae</taxon>
        <taxon>Favolaschia</taxon>
    </lineage>
</organism>
<keyword evidence="2" id="KW-1185">Reference proteome</keyword>